<evidence type="ECO:0000256" key="1">
    <source>
        <dbReference type="SAM" id="Phobius"/>
    </source>
</evidence>
<accession>A0ABX2FU21</accession>
<feature type="transmembrane region" description="Helical" evidence="1">
    <location>
        <begin position="283"/>
        <end position="299"/>
    </location>
</feature>
<keyword evidence="1" id="KW-1133">Transmembrane helix</keyword>
<feature type="transmembrane region" description="Helical" evidence="1">
    <location>
        <begin position="194"/>
        <end position="214"/>
    </location>
</feature>
<gene>
    <name evidence="3" type="ORF">HNP98_003310</name>
</gene>
<reference evidence="3 4" key="1">
    <citation type="submission" date="2020-05" db="EMBL/GenBank/DDBJ databases">
        <title>Genomic Encyclopedia of Type Strains, Phase IV (KMG-V): Genome sequencing to study the core and pangenomes of soil and plant-associated prokaryotes.</title>
        <authorList>
            <person name="Whitman W."/>
        </authorList>
    </citation>
    <scope>NUCLEOTIDE SEQUENCE [LARGE SCALE GENOMIC DNA]</scope>
    <source>
        <strain evidence="3 4">9A</strain>
    </source>
</reference>
<feature type="transmembrane region" description="Helical" evidence="1">
    <location>
        <begin position="311"/>
        <end position="331"/>
    </location>
</feature>
<dbReference type="RefSeq" id="WP_173811240.1">
    <property type="nucleotide sequence ID" value="NZ_JABSNP010000017.1"/>
</dbReference>
<feature type="transmembrane region" description="Helical" evidence="1">
    <location>
        <begin position="37"/>
        <end position="59"/>
    </location>
</feature>
<keyword evidence="1" id="KW-0812">Transmembrane</keyword>
<proteinExistence type="predicted"/>
<dbReference type="Pfam" id="PF01757">
    <property type="entry name" value="Acyl_transf_3"/>
    <property type="match status" value="1"/>
</dbReference>
<dbReference type="Proteomes" id="UP000779507">
    <property type="component" value="Unassembled WGS sequence"/>
</dbReference>
<comment type="caution">
    <text evidence="3">The sequence shown here is derived from an EMBL/GenBank/DDBJ whole genome shotgun (WGS) entry which is preliminary data.</text>
</comment>
<protein>
    <submittedName>
        <fullName evidence="3">Peptidoglycan/LPS O-acetylase OafA/YrhL</fullName>
    </submittedName>
</protein>
<keyword evidence="1" id="KW-0472">Membrane</keyword>
<organism evidence="3 4">
    <name type="scientific">Hymenobacter caeli</name>
    <dbReference type="NCBI Taxonomy" id="2735894"/>
    <lineage>
        <taxon>Bacteria</taxon>
        <taxon>Pseudomonadati</taxon>
        <taxon>Bacteroidota</taxon>
        <taxon>Cytophagia</taxon>
        <taxon>Cytophagales</taxon>
        <taxon>Hymenobacteraceae</taxon>
        <taxon>Hymenobacter</taxon>
    </lineage>
</organism>
<dbReference type="EMBL" id="JABSNP010000017">
    <property type="protein sequence ID" value="NRT20467.1"/>
    <property type="molecule type" value="Genomic_DNA"/>
</dbReference>
<keyword evidence="4" id="KW-1185">Reference proteome</keyword>
<feature type="transmembrane region" description="Helical" evidence="1">
    <location>
        <begin position="165"/>
        <end position="182"/>
    </location>
</feature>
<sequence>MKKHYEILDGLRGTAALLVVVFHLFEGLNPDYRTNPLHHGYLAVDFFFLLSGFVVGYAYDDRWPALRLRDFLRLRLVRLHPMVLVAVAIGALGYVLDPWASAVQRTSGLRMTAALALGALLLPGPTLPNRFDETHPLNGPCWSLLQEYLANLAYALVGPRLGPRALAAVVAVAAAALVATAVRHGHLQGGWGRSTFWMAPVRVAFPFSAGLLLFRRGWRIRLPGAYGWLSLALLALFAGPTWQPAGYYEAFCVVAVFPLVVAAGAGAYAAGRLGPLCRWAGRISYPLYLVHYPFIYIFTNWVNATHPTRAHALPVMGALVVFFVGLAWVVLRLYDEPVRAWLGARFRRRPPVPA</sequence>
<feature type="domain" description="Acyltransferase 3" evidence="2">
    <location>
        <begin position="7"/>
        <end position="330"/>
    </location>
</feature>
<feature type="transmembrane region" description="Helical" evidence="1">
    <location>
        <begin position="79"/>
        <end position="96"/>
    </location>
</feature>
<evidence type="ECO:0000259" key="2">
    <source>
        <dbReference type="Pfam" id="PF01757"/>
    </source>
</evidence>
<dbReference type="InterPro" id="IPR002656">
    <property type="entry name" value="Acyl_transf_3_dom"/>
</dbReference>
<feature type="transmembrane region" description="Helical" evidence="1">
    <location>
        <begin position="226"/>
        <end position="242"/>
    </location>
</feature>
<feature type="transmembrane region" description="Helical" evidence="1">
    <location>
        <begin position="248"/>
        <end position="271"/>
    </location>
</feature>
<evidence type="ECO:0000313" key="4">
    <source>
        <dbReference type="Proteomes" id="UP000779507"/>
    </source>
</evidence>
<dbReference type="PANTHER" id="PTHR23028">
    <property type="entry name" value="ACETYLTRANSFERASE"/>
    <property type="match status" value="1"/>
</dbReference>
<name>A0ABX2FU21_9BACT</name>
<evidence type="ECO:0000313" key="3">
    <source>
        <dbReference type="EMBL" id="NRT20467.1"/>
    </source>
</evidence>
<dbReference type="PANTHER" id="PTHR23028:SF134">
    <property type="entry name" value="PUTATIVE (AFU_ORTHOLOGUE AFUA_4G08520)-RELATED"/>
    <property type="match status" value="1"/>
</dbReference>
<dbReference type="InterPro" id="IPR050879">
    <property type="entry name" value="Acyltransferase_3"/>
</dbReference>